<evidence type="ECO:0000313" key="2">
    <source>
        <dbReference type="EMBL" id="CAE6464108.1"/>
    </source>
</evidence>
<feature type="compositionally biased region" description="Pro residues" evidence="1">
    <location>
        <begin position="372"/>
        <end position="385"/>
    </location>
</feature>
<evidence type="ECO:0000256" key="1">
    <source>
        <dbReference type="SAM" id="MobiDB-lite"/>
    </source>
</evidence>
<protein>
    <submittedName>
        <fullName evidence="2">Uncharacterized protein</fullName>
    </submittedName>
</protein>
<feature type="compositionally biased region" description="Basic and acidic residues" evidence="1">
    <location>
        <begin position="560"/>
        <end position="584"/>
    </location>
</feature>
<feature type="region of interest" description="Disordered" evidence="1">
    <location>
        <begin position="250"/>
        <end position="492"/>
    </location>
</feature>
<feature type="compositionally biased region" description="Pro residues" evidence="1">
    <location>
        <begin position="586"/>
        <end position="611"/>
    </location>
</feature>
<feature type="compositionally biased region" description="Polar residues" evidence="1">
    <location>
        <begin position="398"/>
        <end position="416"/>
    </location>
</feature>
<reference evidence="2" key="1">
    <citation type="submission" date="2021-01" db="EMBL/GenBank/DDBJ databases">
        <authorList>
            <person name="Kaushik A."/>
        </authorList>
    </citation>
    <scope>NUCLEOTIDE SEQUENCE</scope>
    <source>
        <strain evidence="2">AG6-10EEA</strain>
    </source>
</reference>
<comment type="caution">
    <text evidence="2">The sequence shown here is derived from an EMBL/GenBank/DDBJ whole genome shotgun (WGS) entry which is preliminary data.</text>
</comment>
<gene>
    <name evidence="2" type="ORF">RDB_LOCUS65487</name>
</gene>
<dbReference type="Proteomes" id="UP000663853">
    <property type="component" value="Unassembled WGS sequence"/>
</dbReference>
<feature type="compositionally biased region" description="Acidic residues" evidence="1">
    <location>
        <begin position="305"/>
        <end position="317"/>
    </location>
</feature>
<feature type="compositionally biased region" description="Basic and acidic residues" evidence="1">
    <location>
        <begin position="535"/>
        <end position="551"/>
    </location>
</feature>
<feature type="region of interest" description="Disordered" evidence="1">
    <location>
        <begin position="516"/>
        <end position="611"/>
    </location>
</feature>
<sequence>MALTARATSPPRWGEQIVPTLRKRLEHESRALTKRMSQPVVEERAPATMSEESDIPRASMQSMATDETPRRPRTHSQPRPFERDVLTPAPSRSASPAVTRPSRIPTRPRAGSRPIPTEFPPSPDPSPDLGPSIRTQLTPPTPDRPRRKRDTFVPPAPDDADEFLFDEPAPFAISNGNSLAGRSSLDEYEHWYRGEGRGGGGRNGGRGEIRIATRTEMLEIASFGHPPSRNNSRHYAEFGLRNKAYDDSTVGTRFRWPDENEQSVLDEAPLTDLDDMDTESYHPGSQEARSIEVRSIDSYQPDVRSEEEDILSELEPDPDGRPEPVTPAKPLPSRIARAVSPPVPGASTTSLVSRPARSPTPSKARSTTSKPQSPPPKSQSPPPKVQSPKAKSPARRGTNASTVSKSPSRAGTSQLSPKPASTPKTPRIGASPGRNNTSPSPRTRAQSTSTKSTGTKRTKKLSTSGDTGPHPLADAIPPIPPDQQIPDDGNWDDVVLPTIARRMQGGEDVVMLERKPIEEKEEPIPPAPGTFGYLERQKEKERKEREQRRTSGTELEEFGAWDRKPKPVPKPVEKAVEKAEERRKAPSPPPFSDYTPVPPVVKPPEPTPAPVVQPMVISEADLRQNMPDRSKHDSHDAGCCKCVVM</sequence>
<proteinExistence type="predicted"/>
<dbReference type="AlphaFoldDB" id="A0A8H3GSM7"/>
<feature type="compositionally biased region" description="Polar residues" evidence="1">
    <location>
        <begin position="359"/>
        <end position="368"/>
    </location>
</feature>
<evidence type="ECO:0000313" key="3">
    <source>
        <dbReference type="Proteomes" id="UP000663853"/>
    </source>
</evidence>
<dbReference type="EMBL" id="CAJMXA010001564">
    <property type="protein sequence ID" value="CAE6464108.1"/>
    <property type="molecule type" value="Genomic_DNA"/>
</dbReference>
<organism evidence="2 3">
    <name type="scientific">Rhizoctonia solani</name>
    <dbReference type="NCBI Taxonomy" id="456999"/>
    <lineage>
        <taxon>Eukaryota</taxon>
        <taxon>Fungi</taxon>
        <taxon>Dikarya</taxon>
        <taxon>Basidiomycota</taxon>
        <taxon>Agaricomycotina</taxon>
        <taxon>Agaricomycetes</taxon>
        <taxon>Cantharellales</taxon>
        <taxon>Ceratobasidiaceae</taxon>
        <taxon>Rhizoctonia</taxon>
    </lineage>
</organism>
<feature type="compositionally biased region" description="Low complexity" evidence="1">
    <location>
        <begin position="129"/>
        <end position="138"/>
    </location>
</feature>
<feature type="compositionally biased region" description="Pro residues" evidence="1">
    <location>
        <begin position="117"/>
        <end position="128"/>
    </location>
</feature>
<accession>A0A8H3GSM7</accession>
<feature type="region of interest" description="Disordered" evidence="1">
    <location>
        <begin position="1"/>
        <end position="183"/>
    </location>
</feature>
<name>A0A8H3GSM7_9AGAM</name>
<feature type="compositionally biased region" description="Polar residues" evidence="1">
    <location>
        <begin position="433"/>
        <end position="446"/>
    </location>
</feature>